<dbReference type="Proteomes" id="UP000220922">
    <property type="component" value="Unassembled WGS sequence"/>
</dbReference>
<comment type="cofactor">
    <cofactor evidence="1">
        <name>FMN</name>
        <dbReference type="ChEBI" id="CHEBI:58210"/>
    </cofactor>
</comment>
<dbReference type="GO" id="GO:0005737">
    <property type="term" value="C:cytoplasm"/>
    <property type="evidence" value="ECO:0007669"/>
    <property type="project" value="InterPro"/>
</dbReference>
<dbReference type="GO" id="GO:0004152">
    <property type="term" value="F:dihydroorotate dehydrogenase activity"/>
    <property type="evidence" value="ECO:0007669"/>
    <property type="project" value="InterPro"/>
</dbReference>
<dbReference type="GO" id="GO:0006207">
    <property type="term" value="P:'de novo' pyrimidine nucleobase biosynthetic process"/>
    <property type="evidence" value="ECO:0007669"/>
    <property type="project" value="TreeGrafter"/>
</dbReference>
<dbReference type="RefSeq" id="WP_097655144.1">
    <property type="nucleotide sequence ID" value="NZ_LYXE01000182.1"/>
</dbReference>
<dbReference type="Gene3D" id="3.20.20.70">
    <property type="entry name" value="Aldolase class I"/>
    <property type="match status" value="1"/>
</dbReference>
<evidence type="ECO:0000256" key="1">
    <source>
        <dbReference type="ARBA" id="ARBA00001917"/>
    </source>
</evidence>
<dbReference type="PANTHER" id="PTHR48109:SF1">
    <property type="entry name" value="DIHYDROOROTATE DEHYDROGENASE (FUMARATE)"/>
    <property type="match status" value="1"/>
</dbReference>
<sequence>MADLTVEVCGLRFRNPVLPAAGPNVRDGRMLTEAAHGGAGGLVAKTISVDAAPVPMPHMAEVRGSMLNTELWSEMPPERWLSYEYAVARRAADEAGIPLILSLGYSGEEIAQLAPLVRPWADAVELSTHYLGEDATPMIQAIAAAKAALDVPVFVKMSPLGREMRAAARAAQDAGADAIVATNSLGPAFGLDIETGYPLLGGSDGYGWLSGPAIKPLSVRCVYDIAQAVDLPIIGVGGVNRGEDAVEFLMAGASLVQVCTAAIIRGSTVYGKIASQLGDWLDQHGYPSPHAIRGLAIKKTVP</sequence>
<keyword evidence="9" id="KW-1185">Reference proteome</keyword>
<keyword evidence="4" id="KW-0288">FMN</keyword>
<dbReference type="PANTHER" id="PTHR48109">
    <property type="entry name" value="DIHYDROOROTATE DEHYDROGENASE (QUINONE), MITOCHONDRIAL-RELATED"/>
    <property type="match status" value="1"/>
</dbReference>
<evidence type="ECO:0000313" key="8">
    <source>
        <dbReference type="EMBL" id="PDV96757.1"/>
    </source>
</evidence>
<dbReference type="InterPro" id="IPR050074">
    <property type="entry name" value="DHO_dehydrogenase"/>
</dbReference>
<dbReference type="UniPathway" id="UPA00070"/>
<dbReference type="InterPro" id="IPR013785">
    <property type="entry name" value="Aldolase_TIM"/>
</dbReference>
<dbReference type="AlphaFoldDB" id="A0A2H3L0U0"/>
<dbReference type="PIRSF" id="PIRSF000164">
    <property type="entry name" value="DHO_oxidase"/>
    <property type="match status" value="1"/>
</dbReference>
<protein>
    <submittedName>
        <fullName evidence="8">Diguanylate cyclase</fullName>
    </submittedName>
</protein>
<evidence type="ECO:0000256" key="2">
    <source>
        <dbReference type="ARBA" id="ARBA00004725"/>
    </source>
</evidence>
<dbReference type="InterPro" id="IPR023359">
    <property type="entry name" value="Dihydro_DH_chainA_dom2"/>
</dbReference>
<evidence type="ECO:0000256" key="3">
    <source>
        <dbReference type="ARBA" id="ARBA00022630"/>
    </source>
</evidence>
<keyword evidence="5" id="KW-0665">Pyrimidine biosynthesis</keyword>
<accession>A0A2H3L0U0</accession>
<name>A0A2H3L0U0_9CHLR</name>
<dbReference type="GO" id="GO:0044205">
    <property type="term" value="P:'de novo' UMP biosynthetic process"/>
    <property type="evidence" value="ECO:0007669"/>
    <property type="project" value="UniProtKB-UniPathway"/>
</dbReference>
<evidence type="ECO:0000313" key="9">
    <source>
        <dbReference type="Proteomes" id="UP000220922"/>
    </source>
</evidence>
<dbReference type="InterPro" id="IPR005720">
    <property type="entry name" value="Dihydroorotate_DH_cat"/>
</dbReference>
<evidence type="ECO:0000259" key="7">
    <source>
        <dbReference type="Pfam" id="PF01180"/>
    </source>
</evidence>
<dbReference type="Pfam" id="PF01180">
    <property type="entry name" value="DHO_dh"/>
    <property type="match status" value="1"/>
</dbReference>
<gene>
    <name evidence="8" type="ORF">A9Q02_05905</name>
</gene>
<evidence type="ECO:0000256" key="4">
    <source>
        <dbReference type="ARBA" id="ARBA00022643"/>
    </source>
</evidence>
<dbReference type="InterPro" id="IPR012135">
    <property type="entry name" value="Dihydroorotate_DH_1_2"/>
</dbReference>
<keyword evidence="3" id="KW-0285">Flavoprotein</keyword>
<dbReference type="EMBL" id="LYXE01000182">
    <property type="protein sequence ID" value="PDV96757.1"/>
    <property type="molecule type" value="Genomic_DNA"/>
</dbReference>
<feature type="domain" description="Dihydroorotate dehydrogenase catalytic" evidence="7">
    <location>
        <begin position="4"/>
        <end position="280"/>
    </location>
</feature>
<dbReference type="SUPFAM" id="SSF51395">
    <property type="entry name" value="FMN-linked oxidoreductases"/>
    <property type="match status" value="1"/>
</dbReference>
<dbReference type="OrthoDB" id="9794954at2"/>
<proteinExistence type="predicted"/>
<comment type="caution">
    <text evidence="8">The sequence shown here is derived from an EMBL/GenBank/DDBJ whole genome shotgun (WGS) entry which is preliminary data.</text>
</comment>
<reference evidence="8 9" key="1">
    <citation type="submission" date="2016-05" db="EMBL/GenBank/DDBJ databases">
        <authorList>
            <person name="Lavstsen T."/>
            <person name="Jespersen J.S."/>
        </authorList>
    </citation>
    <scope>NUCLEOTIDE SEQUENCE [LARGE SCALE GENOMIC DNA]</scope>
    <source>
        <strain evidence="8 9">B7-9</strain>
    </source>
</reference>
<organism evidence="8 9">
    <name type="scientific">Candidatus Chloroploca asiatica</name>
    <dbReference type="NCBI Taxonomy" id="1506545"/>
    <lineage>
        <taxon>Bacteria</taxon>
        <taxon>Bacillati</taxon>
        <taxon>Chloroflexota</taxon>
        <taxon>Chloroflexia</taxon>
        <taxon>Chloroflexales</taxon>
        <taxon>Chloroflexineae</taxon>
        <taxon>Oscillochloridaceae</taxon>
        <taxon>Candidatus Chloroploca</taxon>
    </lineage>
</organism>
<evidence type="ECO:0000256" key="5">
    <source>
        <dbReference type="ARBA" id="ARBA00022975"/>
    </source>
</evidence>
<dbReference type="Gene3D" id="2.30.26.10">
    <property type="entry name" value="Dihydroorotate Dehydrogenase A, chain A, domain 2"/>
    <property type="match status" value="1"/>
</dbReference>
<evidence type="ECO:0000256" key="6">
    <source>
        <dbReference type="ARBA" id="ARBA00023002"/>
    </source>
</evidence>
<keyword evidence="6" id="KW-0560">Oxidoreductase</keyword>
<comment type="pathway">
    <text evidence="2">Pyrimidine metabolism; UMP biosynthesis via de novo pathway.</text>
</comment>